<dbReference type="InterPro" id="IPR018062">
    <property type="entry name" value="HTH_AraC-typ_CS"/>
</dbReference>
<proteinExistence type="predicted"/>
<dbReference type="PROSITE" id="PS01124">
    <property type="entry name" value="HTH_ARAC_FAMILY_2"/>
    <property type="match status" value="1"/>
</dbReference>
<reference evidence="5 6" key="1">
    <citation type="submission" date="2020-07" db="EMBL/GenBank/DDBJ databases">
        <title>Sequencing the genomes of 1000 actinobacteria strains.</title>
        <authorList>
            <person name="Klenk H.-P."/>
        </authorList>
    </citation>
    <scope>NUCLEOTIDE SEQUENCE [LARGE SCALE GENOMIC DNA]</scope>
    <source>
        <strain evidence="5 6">DSM 104006</strain>
    </source>
</reference>
<dbReference type="InterPro" id="IPR018060">
    <property type="entry name" value="HTH_AraC"/>
</dbReference>
<dbReference type="Proteomes" id="UP000549616">
    <property type="component" value="Unassembled WGS sequence"/>
</dbReference>
<dbReference type="SMART" id="SM00342">
    <property type="entry name" value="HTH_ARAC"/>
    <property type="match status" value="1"/>
</dbReference>
<dbReference type="Pfam" id="PF12852">
    <property type="entry name" value="Cupin_6"/>
    <property type="match status" value="1"/>
</dbReference>
<evidence type="ECO:0000256" key="3">
    <source>
        <dbReference type="ARBA" id="ARBA00023163"/>
    </source>
</evidence>
<organism evidence="5 6">
    <name type="scientific">Amycolatopsis endophytica</name>
    <dbReference type="NCBI Taxonomy" id="860233"/>
    <lineage>
        <taxon>Bacteria</taxon>
        <taxon>Bacillati</taxon>
        <taxon>Actinomycetota</taxon>
        <taxon>Actinomycetes</taxon>
        <taxon>Pseudonocardiales</taxon>
        <taxon>Pseudonocardiaceae</taxon>
        <taxon>Amycolatopsis</taxon>
    </lineage>
</organism>
<dbReference type="PRINTS" id="PR00032">
    <property type="entry name" value="HTHARAC"/>
</dbReference>
<dbReference type="GO" id="GO:0003700">
    <property type="term" value="F:DNA-binding transcription factor activity"/>
    <property type="evidence" value="ECO:0007669"/>
    <property type="project" value="InterPro"/>
</dbReference>
<keyword evidence="6" id="KW-1185">Reference proteome</keyword>
<dbReference type="EMBL" id="JACCFK010000001">
    <property type="protein sequence ID" value="NYI89336.1"/>
    <property type="molecule type" value="Genomic_DNA"/>
</dbReference>
<dbReference type="AlphaFoldDB" id="A0A853B3X5"/>
<dbReference type="PANTHER" id="PTHR46796:SF7">
    <property type="entry name" value="ARAC FAMILY TRANSCRIPTIONAL REGULATOR"/>
    <property type="match status" value="1"/>
</dbReference>
<evidence type="ECO:0000256" key="1">
    <source>
        <dbReference type="ARBA" id="ARBA00023015"/>
    </source>
</evidence>
<keyword evidence="1" id="KW-0805">Transcription regulation</keyword>
<dbReference type="InterPro" id="IPR032783">
    <property type="entry name" value="AraC_lig"/>
</dbReference>
<sequence>MDLLSAVIRTVRVGSASGRVIKQPMSSGIKLPAFKGTGFHIILHGDCWLITENEEPVALKPGDVVLTSSGGEHSLSPFPCALDALPALVPGTDSPPGPYAFEFVCGAYRLEHGQSSPYLRALADLIVVSPDYDRHPEMRALVDLLGADLSGARTGTGATLPALLDLILVHVLREWSEQNDMGEWPRTDDPRIDAALQAIHDNPQRPWTVQRLSETAGLSRTAFSRRFAAAVGQPPMSYLISWRLSRGAQLLRDTDAPLASIARRVGYATEFAFAGAFRREYGVSPGRFRLQPATSCLADGVSAESADAR</sequence>
<feature type="domain" description="HTH araC/xylS-type" evidence="4">
    <location>
        <begin position="193"/>
        <end position="291"/>
    </location>
</feature>
<protein>
    <submittedName>
        <fullName evidence="5">AraC-like DNA-binding protein</fullName>
    </submittedName>
</protein>
<dbReference type="SUPFAM" id="SSF46689">
    <property type="entry name" value="Homeodomain-like"/>
    <property type="match status" value="2"/>
</dbReference>
<name>A0A853B3X5_9PSEU</name>
<dbReference type="InterPro" id="IPR020449">
    <property type="entry name" value="Tscrpt_reg_AraC-type_HTH"/>
</dbReference>
<dbReference type="RefSeq" id="WP_179773509.1">
    <property type="nucleotide sequence ID" value="NZ_JACCFK010000001.1"/>
</dbReference>
<keyword evidence="3" id="KW-0804">Transcription</keyword>
<evidence type="ECO:0000256" key="2">
    <source>
        <dbReference type="ARBA" id="ARBA00023125"/>
    </source>
</evidence>
<dbReference type="GO" id="GO:0043565">
    <property type="term" value="F:sequence-specific DNA binding"/>
    <property type="evidence" value="ECO:0007669"/>
    <property type="project" value="InterPro"/>
</dbReference>
<dbReference type="InterPro" id="IPR009057">
    <property type="entry name" value="Homeodomain-like_sf"/>
</dbReference>
<dbReference type="InterPro" id="IPR050204">
    <property type="entry name" value="AraC_XylS_family_regulators"/>
</dbReference>
<dbReference type="Pfam" id="PF12833">
    <property type="entry name" value="HTH_18"/>
    <property type="match status" value="1"/>
</dbReference>
<dbReference type="PANTHER" id="PTHR46796">
    <property type="entry name" value="HTH-TYPE TRANSCRIPTIONAL ACTIVATOR RHAS-RELATED"/>
    <property type="match status" value="1"/>
</dbReference>
<evidence type="ECO:0000259" key="4">
    <source>
        <dbReference type="PROSITE" id="PS01124"/>
    </source>
</evidence>
<evidence type="ECO:0000313" key="5">
    <source>
        <dbReference type="EMBL" id="NYI89336.1"/>
    </source>
</evidence>
<comment type="caution">
    <text evidence="5">The sequence shown here is derived from an EMBL/GenBank/DDBJ whole genome shotgun (WGS) entry which is preliminary data.</text>
</comment>
<accession>A0A853B3X5</accession>
<gene>
    <name evidence="5" type="ORF">HNR02_002659</name>
</gene>
<dbReference type="Gene3D" id="1.10.10.60">
    <property type="entry name" value="Homeodomain-like"/>
    <property type="match status" value="2"/>
</dbReference>
<dbReference type="PROSITE" id="PS00041">
    <property type="entry name" value="HTH_ARAC_FAMILY_1"/>
    <property type="match status" value="1"/>
</dbReference>
<evidence type="ECO:0000313" key="6">
    <source>
        <dbReference type="Proteomes" id="UP000549616"/>
    </source>
</evidence>
<keyword evidence="2 5" id="KW-0238">DNA-binding</keyword>